<dbReference type="InterPro" id="IPR012677">
    <property type="entry name" value="Nucleotide-bd_a/b_plait_sf"/>
</dbReference>
<dbReference type="SUPFAM" id="SSF54928">
    <property type="entry name" value="RNA-binding domain, RBD"/>
    <property type="match status" value="1"/>
</dbReference>
<evidence type="ECO:0000256" key="5">
    <source>
        <dbReference type="ARBA" id="ARBA00023242"/>
    </source>
</evidence>
<evidence type="ECO:0000313" key="13">
    <source>
        <dbReference type="Proteomes" id="UP000016665"/>
    </source>
</evidence>
<evidence type="ECO:0000259" key="11">
    <source>
        <dbReference type="PROSITE" id="PS50102"/>
    </source>
</evidence>
<dbReference type="Proteomes" id="UP000016665">
    <property type="component" value="Chromosome 14"/>
</dbReference>
<dbReference type="GO" id="GO:0005737">
    <property type="term" value="C:cytoplasm"/>
    <property type="evidence" value="ECO:0007669"/>
    <property type="project" value="UniProtKB-SubCell"/>
</dbReference>
<sequence>MSPFFSEAPSELSSERLCPLVKRGHLKCPVWRGDIGRSNSTECCCPLALLTGCSHFTCAFGKHLEGNQEATAPPDTMAQPYASAQFAPPQNGIPAEYTAPHPHPAPDYTGQSTVPEHTLNMYPPAQTHSEQSAADTNAQTVSGTATQTDDAAQTDGQQQTQSSENTENKSQPKRLHVSNIPFRFRDPDLRQMFGQFGKILDVEIIFNERGSKELRCTRLKSHSWQCLSMFS</sequence>
<dbReference type="PANTHER" id="PTHR15597:SF45">
    <property type="entry name" value="RNA BINDING PROTEIN FOX-1 HOMOLOG 1"/>
    <property type="match status" value="1"/>
</dbReference>
<evidence type="ECO:0000256" key="3">
    <source>
        <dbReference type="ARBA" id="ARBA00022490"/>
    </source>
</evidence>
<dbReference type="GO" id="GO:0003729">
    <property type="term" value="F:mRNA binding"/>
    <property type="evidence" value="ECO:0007669"/>
    <property type="project" value="TreeGrafter"/>
</dbReference>
<reference evidence="12 13" key="1">
    <citation type="journal article" date="2012" name="Nature">
        <title>The genomic landscape of species divergence in Ficedula flycatchers.</title>
        <authorList>
            <person name="Ellegren H."/>
            <person name="Smeds L."/>
            <person name="Burri R."/>
            <person name="Olason P.I."/>
            <person name="Backstrom N."/>
            <person name="Kawakami T."/>
            <person name="Kunstner A."/>
            <person name="Makinen H."/>
            <person name="Nadachowska-Brzyska K."/>
            <person name="Qvarnstrom A."/>
            <person name="Uebbing S."/>
            <person name="Wolf J.B."/>
        </authorList>
    </citation>
    <scope>NUCLEOTIDE SEQUENCE [LARGE SCALE GENOMIC DNA]</scope>
</reference>
<dbReference type="Gene3D" id="3.30.70.330">
    <property type="match status" value="1"/>
</dbReference>
<gene>
    <name evidence="12" type="primary">RBFOX1</name>
</gene>
<feature type="compositionally biased region" description="Low complexity" evidence="10">
    <location>
        <begin position="142"/>
        <end position="163"/>
    </location>
</feature>
<evidence type="ECO:0000313" key="12">
    <source>
        <dbReference type="Ensembl" id="ENSFALP00000020639.1"/>
    </source>
</evidence>
<reference evidence="12" key="3">
    <citation type="submission" date="2025-09" db="UniProtKB">
        <authorList>
            <consortium name="Ensembl"/>
        </authorList>
    </citation>
    <scope>IDENTIFICATION</scope>
</reference>
<accession>A0A803VD33</accession>
<dbReference type="InterPro" id="IPR000504">
    <property type="entry name" value="RRM_dom"/>
</dbReference>
<evidence type="ECO:0000256" key="7">
    <source>
        <dbReference type="ARBA" id="ARBA00049788"/>
    </source>
</evidence>
<evidence type="ECO:0000256" key="8">
    <source>
        <dbReference type="ARBA" id="ARBA00049797"/>
    </source>
</evidence>
<evidence type="ECO:0000256" key="6">
    <source>
        <dbReference type="ARBA" id="ARBA00049759"/>
    </source>
</evidence>
<evidence type="ECO:0000256" key="4">
    <source>
        <dbReference type="ARBA" id="ARBA00022884"/>
    </source>
</evidence>
<name>A0A803VD33_FICAL</name>
<evidence type="ECO:0000256" key="1">
    <source>
        <dbReference type="ARBA" id="ARBA00004123"/>
    </source>
</evidence>
<dbReference type="GO" id="GO:0007399">
    <property type="term" value="P:nervous system development"/>
    <property type="evidence" value="ECO:0007669"/>
    <property type="project" value="InterPro"/>
</dbReference>
<organism evidence="12 13">
    <name type="scientific">Ficedula albicollis</name>
    <name type="common">Collared flycatcher</name>
    <name type="synonym">Muscicapa albicollis</name>
    <dbReference type="NCBI Taxonomy" id="59894"/>
    <lineage>
        <taxon>Eukaryota</taxon>
        <taxon>Metazoa</taxon>
        <taxon>Chordata</taxon>
        <taxon>Craniata</taxon>
        <taxon>Vertebrata</taxon>
        <taxon>Euteleostomi</taxon>
        <taxon>Archelosauria</taxon>
        <taxon>Archosauria</taxon>
        <taxon>Dinosauria</taxon>
        <taxon>Saurischia</taxon>
        <taxon>Theropoda</taxon>
        <taxon>Coelurosauria</taxon>
        <taxon>Aves</taxon>
        <taxon>Neognathae</taxon>
        <taxon>Neoaves</taxon>
        <taxon>Telluraves</taxon>
        <taxon>Australaves</taxon>
        <taxon>Passeriformes</taxon>
        <taxon>Muscicapidae</taxon>
        <taxon>Ficedula</taxon>
    </lineage>
</organism>
<evidence type="ECO:0000256" key="2">
    <source>
        <dbReference type="ARBA" id="ARBA00004496"/>
    </source>
</evidence>
<reference evidence="12" key="2">
    <citation type="submission" date="2025-08" db="UniProtKB">
        <authorList>
            <consortium name="Ensembl"/>
        </authorList>
    </citation>
    <scope>IDENTIFICATION</scope>
</reference>
<keyword evidence="3" id="KW-0963">Cytoplasm</keyword>
<dbReference type="Ensembl" id="ENSFALT00000025325.1">
    <property type="protein sequence ID" value="ENSFALP00000020639.1"/>
    <property type="gene ID" value="ENSFALG00000004027.2"/>
</dbReference>
<dbReference type="GeneTree" id="ENSGT00940000160685"/>
<dbReference type="PANTHER" id="PTHR15597">
    <property type="entry name" value="ATAXIN 2-BINDING PROTEIN 1-RELATED"/>
    <property type="match status" value="1"/>
</dbReference>
<comment type="subcellular location">
    <subcellularLocation>
        <location evidence="2">Cytoplasm</location>
    </subcellularLocation>
    <subcellularLocation>
        <location evidence="1">Nucleus</location>
    </subcellularLocation>
</comment>
<dbReference type="AlphaFoldDB" id="A0A803VD33"/>
<dbReference type="PROSITE" id="PS50102">
    <property type="entry name" value="RRM"/>
    <property type="match status" value="1"/>
</dbReference>
<evidence type="ECO:0000256" key="10">
    <source>
        <dbReference type="SAM" id="MobiDB-lite"/>
    </source>
</evidence>
<dbReference type="InterPro" id="IPR035979">
    <property type="entry name" value="RBD_domain_sf"/>
</dbReference>
<protein>
    <recommendedName>
        <fullName evidence="6">RNA binding protein fox-1 homolog 1</fullName>
    </recommendedName>
    <alternativeName>
        <fullName evidence="7">Ataxin-2-binding protein 1</fullName>
    </alternativeName>
    <alternativeName>
        <fullName evidence="8">Fox-1 homolog A</fullName>
    </alternativeName>
</protein>
<feature type="region of interest" description="Disordered" evidence="10">
    <location>
        <begin position="70"/>
        <end position="178"/>
    </location>
</feature>
<dbReference type="GO" id="GO:0005634">
    <property type="term" value="C:nucleus"/>
    <property type="evidence" value="ECO:0007669"/>
    <property type="project" value="UniProtKB-SubCell"/>
</dbReference>
<dbReference type="Pfam" id="PF00076">
    <property type="entry name" value="RRM_1"/>
    <property type="match status" value="1"/>
</dbReference>
<feature type="domain" description="RRM" evidence="11">
    <location>
        <begin position="173"/>
        <end position="210"/>
    </location>
</feature>
<dbReference type="GO" id="GO:0000381">
    <property type="term" value="P:regulation of alternative mRNA splicing, via spliceosome"/>
    <property type="evidence" value="ECO:0007669"/>
    <property type="project" value="InterPro"/>
</dbReference>
<evidence type="ECO:0000256" key="9">
    <source>
        <dbReference type="PROSITE-ProRule" id="PRU00176"/>
    </source>
</evidence>
<proteinExistence type="predicted"/>
<feature type="compositionally biased region" description="Polar residues" evidence="10">
    <location>
        <begin position="126"/>
        <end position="141"/>
    </location>
</feature>
<keyword evidence="5" id="KW-0539">Nucleus</keyword>
<dbReference type="InterPro" id="IPR047131">
    <property type="entry name" value="RBFOX1-like"/>
</dbReference>
<keyword evidence="13" id="KW-1185">Reference proteome</keyword>
<keyword evidence="4 9" id="KW-0694">RNA-binding</keyword>